<protein>
    <recommendedName>
        <fullName evidence="1">UPF0303 protein ABVT11_00145</fullName>
    </recommendedName>
</protein>
<comment type="similarity">
    <text evidence="1">Belongs to the UPF0303 family.</text>
</comment>
<keyword evidence="3" id="KW-1185">Reference proteome</keyword>
<proteinExistence type="inferred from homology"/>
<dbReference type="EMBL" id="JBEWLZ010000001">
    <property type="protein sequence ID" value="MET1488217.1"/>
    <property type="molecule type" value="Genomic_DNA"/>
</dbReference>
<dbReference type="PANTHER" id="PTHR28255:SF1">
    <property type="entry name" value="UPF0303 PROTEIN YBR137W"/>
    <property type="match status" value="1"/>
</dbReference>
<dbReference type="PIRSF" id="PIRSF008757">
    <property type="entry name" value="UCP008757"/>
    <property type="match status" value="1"/>
</dbReference>
<dbReference type="SUPFAM" id="SSF143744">
    <property type="entry name" value="GlcG-like"/>
    <property type="match status" value="1"/>
</dbReference>
<comment type="caution">
    <text evidence="2">The sequence shown here is derived from an EMBL/GenBank/DDBJ whole genome shotgun (WGS) entry which is preliminary data.</text>
</comment>
<accession>A0ABV2CK81</accession>
<dbReference type="NCBIfam" id="NF002696">
    <property type="entry name" value="PRK02487.1-5"/>
    <property type="match status" value="1"/>
</dbReference>
<dbReference type="Proteomes" id="UP001548590">
    <property type="component" value="Unassembled WGS sequence"/>
</dbReference>
<dbReference type="InterPro" id="IPR010371">
    <property type="entry name" value="YBR137W-like"/>
</dbReference>
<sequence length="166" mass="18111">MSLDADLERITLQEERLQFATFDADTAWQLGCHLREQALAAGHAIAIEVRLHGFPLFYSALGGTSPDNAEWLRRKRNVVERFHKSSYAIGLLMEKRGMTLSERYGIPLADFVAAGGGFPLRVRGVGVVGFIGVSGLAQRDDHAFIVAALADFLGLSRAELALPEAD</sequence>
<gene>
    <name evidence="2" type="ORF">ABVT11_00145</name>
</gene>
<name>A0ABV2CK81_9RHOO</name>
<dbReference type="HAMAP" id="MF_00761">
    <property type="entry name" value="UPF0303"/>
    <property type="match status" value="1"/>
</dbReference>
<dbReference type="Pfam" id="PF03928">
    <property type="entry name" value="HbpS-like"/>
    <property type="match status" value="1"/>
</dbReference>
<dbReference type="Gene3D" id="3.30.450.150">
    <property type="entry name" value="Haem-degrading domain"/>
    <property type="match status" value="1"/>
</dbReference>
<evidence type="ECO:0000313" key="3">
    <source>
        <dbReference type="Proteomes" id="UP001548590"/>
    </source>
</evidence>
<dbReference type="InterPro" id="IPR038084">
    <property type="entry name" value="PduO/GlcC-like_sf"/>
</dbReference>
<organism evidence="2 3">
    <name type="scientific">Uliginosibacterium paludis</name>
    <dbReference type="NCBI Taxonomy" id="1615952"/>
    <lineage>
        <taxon>Bacteria</taxon>
        <taxon>Pseudomonadati</taxon>
        <taxon>Pseudomonadota</taxon>
        <taxon>Betaproteobacteria</taxon>
        <taxon>Rhodocyclales</taxon>
        <taxon>Zoogloeaceae</taxon>
        <taxon>Uliginosibacterium</taxon>
    </lineage>
</organism>
<evidence type="ECO:0000313" key="2">
    <source>
        <dbReference type="EMBL" id="MET1488217.1"/>
    </source>
</evidence>
<reference evidence="2 3" key="1">
    <citation type="submission" date="2024-07" db="EMBL/GenBank/DDBJ databases">
        <title>Uliginosibacterium paludis KCTC:42655.</title>
        <authorList>
            <person name="Kim M.K."/>
        </authorList>
    </citation>
    <scope>NUCLEOTIDE SEQUENCE [LARGE SCALE GENOMIC DNA]</scope>
    <source>
        <strain evidence="2 3">KCTC 42655</strain>
    </source>
</reference>
<evidence type="ECO:0000256" key="1">
    <source>
        <dbReference type="HAMAP-Rule" id="MF_00761"/>
    </source>
</evidence>
<dbReference type="RefSeq" id="WP_345926131.1">
    <property type="nucleotide sequence ID" value="NZ_JBDIVF010000003.1"/>
</dbReference>
<dbReference type="PANTHER" id="PTHR28255">
    <property type="match status" value="1"/>
</dbReference>
<dbReference type="InterPro" id="IPR005624">
    <property type="entry name" value="PduO/GlcC-like"/>
</dbReference>